<evidence type="ECO:0000259" key="1">
    <source>
        <dbReference type="Pfam" id="PF00248"/>
    </source>
</evidence>
<evidence type="ECO:0000313" key="2">
    <source>
        <dbReference type="EMBL" id="MEE2526162.1"/>
    </source>
</evidence>
<organism evidence="2 3">
    <name type="scientific">Hyphobacterium lacteum</name>
    <dbReference type="NCBI Taxonomy" id="3116575"/>
    <lineage>
        <taxon>Bacteria</taxon>
        <taxon>Pseudomonadati</taxon>
        <taxon>Pseudomonadota</taxon>
        <taxon>Alphaproteobacteria</taxon>
        <taxon>Maricaulales</taxon>
        <taxon>Maricaulaceae</taxon>
        <taxon>Hyphobacterium</taxon>
    </lineage>
</organism>
<dbReference type="RefSeq" id="WP_330198826.1">
    <property type="nucleotide sequence ID" value="NZ_JAZDRP010000004.1"/>
</dbReference>
<dbReference type="InterPro" id="IPR023210">
    <property type="entry name" value="NADP_OxRdtase_dom"/>
</dbReference>
<dbReference type="Pfam" id="PF00248">
    <property type="entry name" value="Aldo_ket_red"/>
    <property type="match status" value="1"/>
</dbReference>
<gene>
    <name evidence="2" type="ORF">V0U79_07270</name>
</gene>
<dbReference type="Gene3D" id="3.20.20.100">
    <property type="entry name" value="NADP-dependent oxidoreductase domain"/>
    <property type="match status" value="1"/>
</dbReference>
<dbReference type="CDD" id="cd19095">
    <property type="entry name" value="AKR_PA4992-like"/>
    <property type="match status" value="1"/>
</dbReference>
<name>A0ABU7LQH7_9PROT</name>
<comment type="caution">
    <text evidence="2">The sequence shown here is derived from an EMBL/GenBank/DDBJ whole genome shotgun (WGS) entry which is preliminary data.</text>
</comment>
<sequence length="285" mass="31159">MTLDLSRISPLGFGVSGPHKNWATSRERTQSLVQEAVELGINLFDTAPKYGNGEAESRLGESVAQLDRSQIFLVSKAGILDESNRRDFSPAGIERSVEASLVRLQTDYLDALLLQGAARHELTDDLFEALDRLKTAGKFRHAGASGRGEELDNVISDPRLDIIMAPHYYGQWDTQRERLVTARAAGKTILGIEASSGSPSGLPSPFSRAGLWYFARYAQHLAQDFRLRAAGHDIPPRRGDKPIVEALQWAIDDPLSDCLMIQTTRAGHLRTNAALAGLDGRPGTT</sequence>
<proteinExistence type="predicted"/>
<dbReference type="Proteomes" id="UP001354971">
    <property type="component" value="Unassembled WGS sequence"/>
</dbReference>
<dbReference type="InterPro" id="IPR053135">
    <property type="entry name" value="AKR2_Oxidoreductase"/>
</dbReference>
<dbReference type="EMBL" id="JAZDRP010000004">
    <property type="protein sequence ID" value="MEE2526162.1"/>
    <property type="molecule type" value="Genomic_DNA"/>
</dbReference>
<dbReference type="InterPro" id="IPR036812">
    <property type="entry name" value="NAD(P)_OxRdtase_dom_sf"/>
</dbReference>
<reference evidence="2 3" key="1">
    <citation type="submission" date="2024-01" db="EMBL/GenBank/DDBJ databases">
        <title>Hyphobacterium bacterium isolated from marine sediment.</title>
        <authorList>
            <person name="Zhao S."/>
        </authorList>
    </citation>
    <scope>NUCLEOTIDE SEQUENCE [LARGE SCALE GENOMIC DNA]</scope>
    <source>
        <strain evidence="3">HN65</strain>
    </source>
</reference>
<protein>
    <submittedName>
        <fullName evidence="2">Aldo/keto reductase</fullName>
    </submittedName>
</protein>
<accession>A0ABU7LQH7</accession>
<dbReference type="SUPFAM" id="SSF51430">
    <property type="entry name" value="NAD(P)-linked oxidoreductase"/>
    <property type="match status" value="1"/>
</dbReference>
<keyword evidence="3" id="KW-1185">Reference proteome</keyword>
<dbReference type="PANTHER" id="PTHR43312">
    <property type="entry name" value="D-THREO-ALDOSE 1-DEHYDROGENASE"/>
    <property type="match status" value="1"/>
</dbReference>
<evidence type="ECO:0000313" key="3">
    <source>
        <dbReference type="Proteomes" id="UP001354971"/>
    </source>
</evidence>
<dbReference type="PANTHER" id="PTHR43312:SF1">
    <property type="entry name" value="NADP-DEPENDENT OXIDOREDUCTASE DOMAIN-CONTAINING PROTEIN"/>
    <property type="match status" value="1"/>
</dbReference>
<feature type="domain" description="NADP-dependent oxidoreductase" evidence="1">
    <location>
        <begin position="11"/>
        <end position="274"/>
    </location>
</feature>